<keyword evidence="9" id="KW-0066">ATP synthesis</keyword>
<dbReference type="Pfam" id="PF18269">
    <property type="entry name" value="T3SS_ATPase_C"/>
    <property type="match status" value="1"/>
</dbReference>
<evidence type="ECO:0000256" key="3">
    <source>
        <dbReference type="ARBA" id="ARBA00022490"/>
    </source>
</evidence>
<keyword evidence="8" id="KW-0472">Membrane</keyword>
<dbReference type="Pfam" id="PF00006">
    <property type="entry name" value="ATP-synt_ab"/>
    <property type="match status" value="1"/>
</dbReference>
<dbReference type="PANTHER" id="PTHR15184">
    <property type="entry name" value="ATP SYNTHASE"/>
    <property type="match status" value="1"/>
</dbReference>
<dbReference type="InterPro" id="IPR050053">
    <property type="entry name" value="ATPase_alpha/beta_chains"/>
</dbReference>
<dbReference type="Pfam" id="PF02874">
    <property type="entry name" value="ATP-synt_ab_N"/>
    <property type="match status" value="1"/>
</dbReference>
<keyword evidence="5" id="KW-0067">ATP-binding</keyword>
<keyword evidence="3" id="KW-0963">Cytoplasm</keyword>
<accession>A0ABT1XIY8</accession>
<reference evidence="12" key="1">
    <citation type="submission" date="2022-07" db="EMBL/GenBank/DDBJ databases">
        <authorList>
            <person name="Xamxidin M."/>
        </authorList>
    </citation>
    <scope>NUCLEOTIDE SEQUENCE</scope>
    <source>
        <strain evidence="12">YS8-69</strain>
    </source>
</reference>
<sequence>MSKLDLELQPTVLNADALQQLRSRVKALSPVRRIGFVNEIVVTTVKANLPDVVQGELCEIESTNGQVVLGEVIAFTEHEATISCLQSVVGIALGAKVTPLGKPHCVKADDRVMATVLDGMGRSMDEPNNWRLGVLSTEQDAIPVIRPAPPATQRPPVAEAFTTQIRVIDGLLTLGIGQRLGIFAPPGCGKSTLMAQIVRGANVDAVVFGLVGERGRELREFMEREISDDIRAKSFFVCATSDRSPIERVRAAFTATSIAEYLRDQGKSVLLVVDSLTRLARAQREVGLMAGEPSTQSGFTPSVYSILPELIERSGRTSKGSITAVYTVLMEGEKLEDDPIASEAKSLLDGHIVLSNKLVEKSHFPAIDVLKSLSRVASHVASTRTQSAAAALRRAYSLFQEVELLIRLNEYQPGTDPLIDEAVLIKPKLDEWCKQGRFDIDSPKQALSRLDAIVSKFESVVRSRG</sequence>
<organism evidence="12 13">
    <name type="scientific">Limnobacter parvus</name>
    <dbReference type="NCBI Taxonomy" id="2939690"/>
    <lineage>
        <taxon>Bacteria</taxon>
        <taxon>Pseudomonadati</taxon>
        <taxon>Pseudomonadota</taxon>
        <taxon>Betaproteobacteria</taxon>
        <taxon>Burkholderiales</taxon>
        <taxon>Burkholderiaceae</taxon>
        <taxon>Limnobacter</taxon>
    </lineage>
</organism>
<dbReference type="Gene3D" id="3.40.50.12240">
    <property type="match status" value="1"/>
</dbReference>
<dbReference type="InterPro" id="IPR040627">
    <property type="entry name" value="T3SS_ATPase_C"/>
</dbReference>
<dbReference type="SUPFAM" id="SSF52540">
    <property type="entry name" value="P-loop containing nucleoside triphosphate hydrolases"/>
    <property type="match status" value="1"/>
</dbReference>
<dbReference type="PROSITE" id="PS00152">
    <property type="entry name" value="ATPASE_ALPHA_BETA"/>
    <property type="match status" value="1"/>
</dbReference>
<evidence type="ECO:0000256" key="9">
    <source>
        <dbReference type="ARBA" id="ARBA00023196"/>
    </source>
</evidence>
<evidence type="ECO:0000256" key="4">
    <source>
        <dbReference type="ARBA" id="ARBA00022741"/>
    </source>
</evidence>
<dbReference type="PANTHER" id="PTHR15184:SF9">
    <property type="entry name" value="SPI-1 TYPE 3 SECRETION SYSTEM ATPASE"/>
    <property type="match status" value="1"/>
</dbReference>
<dbReference type="NCBIfam" id="TIGR01026">
    <property type="entry name" value="fliI_yscN"/>
    <property type="match status" value="1"/>
</dbReference>
<dbReference type="InterPro" id="IPR027417">
    <property type="entry name" value="P-loop_NTPase"/>
</dbReference>
<evidence type="ECO:0000313" key="13">
    <source>
        <dbReference type="Proteomes" id="UP001165267"/>
    </source>
</evidence>
<proteinExistence type="predicted"/>
<evidence type="ECO:0000256" key="5">
    <source>
        <dbReference type="ARBA" id="ARBA00022840"/>
    </source>
</evidence>
<name>A0ABT1XIY8_9BURK</name>
<dbReference type="Proteomes" id="UP001165267">
    <property type="component" value="Unassembled WGS sequence"/>
</dbReference>
<protein>
    <submittedName>
        <fullName evidence="12">FliI/YscN family ATPase</fullName>
    </submittedName>
</protein>
<dbReference type="InterPro" id="IPR020003">
    <property type="entry name" value="ATPase_a/bsu_AS"/>
</dbReference>
<evidence type="ECO:0000259" key="11">
    <source>
        <dbReference type="SMART" id="SM00382"/>
    </source>
</evidence>
<keyword evidence="2" id="KW-0813">Transport</keyword>
<dbReference type="SMART" id="SM00382">
    <property type="entry name" value="AAA"/>
    <property type="match status" value="1"/>
</dbReference>
<evidence type="ECO:0000256" key="8">
    <source>
        <dbReference type="ARBA" id="ARBA00023136"/>
    </source>
</evidence>
<comment type="catalytic activity">
    <reaction evidence="10">
        <text>ATP + H2O + cellular proteinSide 1 = ADP + phosphate + cellular proteinSide 2.</text>
        <dbReference type="EC" id="7.4.2.8"/>
    </reaction>
</comment>
<keyword evidence="13" id="KW-1185">Reference proteome</keyword>
<feature type="domain" description="AAA+ ATPase" evidence="11">
    <location>
        <begin position="176"/>
        <end position="358"/>
    </location>
</feature>
<dbReference type="InterPro" id="IPR000194">
    <property type="entry name" value="ATPase_F1/V1/A1_a/bsu_nucl-bd"/>
</dbReference>
<evidence type="ECO:0000256" key="2">
    <source>
        <dbReference type="ARBA" id="ARBA00022448"/>
    </source>
</evidence>
<evidence type="ECO:0000256" key="10">
    <source>
        <dbReference type="ARBA" id="ARBA00034006"/>
    </source>
</evidence>
<comment type="subcellular location">
    <subcellularLocation>
        <location evidence="1">Cytoplasm</location>
    </subcellularLocation>
</comment>
<keyword evidence="6" id="KW-0653">Protein transport</keyword>
<keyword evidence="9" id="KW-0139">CF(1)</keyword>
<evidence type="ECO:0000256" key="7">
    <source>
        <dbReference type="ARBA" id="ARBA00022967"/>
    </source>
</evidence>
<evidence type="ECO:0000256" key="6">
    <source>
        <dbReference type="ARBA" id="ARBA00022927"/>
    </source>
</evidence>
<dbReference type="RefSeq" id="WP_257512476.1">
    <property type="nucleotide sequence ID" value="NZ_JANKHG010000018.1"/>
</dbReference>
<evidence type="ECO:0000313" key="12">
    <source>
        <dbReference type="EMBL" id="MCR2747253.1"/>
    </source>
</evidence>
<evidence type="ECO:0000256" key="1">
    <source>
        <dbReference type="ARBA" id="ARBA00004496"/>
    </source>
</evidence>
<dbReference type="InterPro" id="IPR005714">
    <property type="entry name" value="ATPase_T3SS_FliI/YscN"/>
</dbReference>
<dbReference type="EMBL" id="JANKHG010000018">
    <property type="protein sequence ID" value="MCR2747253.1"/>
    <property type="molecule type" value="Genomic_DNA"/>
</dbReference>
<keyword evidence="4" id="KW-0547">Nucleotide-binding</keyword>
<gene>
    <name evidence="12" type="ORF">NSP04_11390</name>
</gene>
<keyword evidence="7" id="KW-1278">Translocase</keyword>
<dbReference type="InterPro" id="IPR003593">
    <property type="entry name" value="AAA+_ATPase"/>
</dbReference>
<comment type="caution">
    <text evidence="12">The sequence shown here is derived from an EMBL/GenBank/DDBJ whole genome shotgun (WGS) entry which is preliminary data.</text>
</comment>
<dbReference type="InterPro" id="IPR004100">
    <property type="entry name" value="ATPase_F1/V1/A1_a/bsu_N"/>
</dbReference>